<keyword evidence="2" id="KW-0853">WD repeat</keyword>
<keyword evidence="1" id="KW-0813">Transport</keyword>
<evidence type="ECO:0000256" key="2">
    <source>
        <dbReference type="ARBA" id="ARBA00022574"/>
    </source>
</evidence>
<evidence type="ECO:0000313" key="5">
    <source>
        <dbReference type="Proteomes" id="UP000594261"/>
    </source>
</evidence>
<dbReference type="EnsemblPlants" id="QL06p052472:mrna">
    <property type="protein sequence ID" value="QL06p052472:mrna"/>
    <property type="gene ID" value="QL06p052472"/>
</dbReference>
<dbReference type="PANTHER" id="PTHR13923">
    <property type="entry name" value="SEC31-RELATED PROTEIN"/>
    <property type="match status" value="1"/>
</dbReference>
<dbReference type="GO" id="GO:0070971">
    <property type="term" value="C:endoplasmic reticulum exit site"/>
    <property type="evidence" value="ECO:0007669"/>
    <property type="project" value="TreeGrafter"/>
</dbReference>
<dbReference type="GO" id="GO:0090110">
    <property type="term" value="P:COPII-coated vesicle cargo loading"/>
    <property type="evidence" value="ECO:0007669"/>
    <property type="project" value="TreeGrafter"/>
</dbReference>
<evidence type="ECO:0000256" key="3">
    <source>
        <dbReference type="ARBA" id="ARBA00022737"/>
    </source>
</evidence>
<evidence type="ECO:0000256" key="1">
    <source>
        <dbReference type="ARBA" id="ARBA00022448"/>
    </source>
</evidence>
<sequence>MKLIFWPSDQYGRAPPKWYKRPAGASFGFGGKLVGFRPRPSAAGVPAGASEVYVHTLVTEYSLVSRLSEFEAAIQNGERSLLRVLCEKKSQETDRWSHTWEYRYTTDGALLASIGPKWFGQTPTQNSISRVVVLKADDGAVGVMHGSVAKLFFY</sequence>
<organism evidence="4 5">
    <name type="scientific">Quercus lobata</name>
    <name type="common">Valley oak</name>
    <dbReference type="NCBI Taxonomy" id="97700"/>
    <lineage>
        <taxon>Eukaryota</taxon>
        <taxon>Viridiplantae</taxon>
        <taxon>Streptophyta</taxon>
        <taxon>Embryophyta</taxon>
        <taxon>Tracheophyta</taxon>
        <taxon>Spermatophyta</taxon>
        <taxon>Magnoliopsida</taxon>
        <taxon>eudicotyledons</taxon>
        <taxon>Gunneridae</taxon>
        <taxon>Pentapetalae</taxon>
        <taxon>rosids</taxon>
        <taxon>fabids</taxon>
        <taxon>Fagales</taxon>
        <taxon>Fagaceae</taxon>
        <taxon>Quercus</taxon>
    </lineage>
</organism>
<name>A0A7N2LZU5_QUELO</name>
<accession>A0A7N2LZU5</accession>
<keyword evidence="5" id="KW-1185">Reference proteome</keyword>
<reference evidence="4" key="2">
    <citation type="submission" date="2021-01" db="UniProtKB">
        <authorList>
            <consortium name="EnsemblPlants"/>
        </authorList>
    </citation>
    <scope>IDENTIFICATION</scope>
</reference>
<protein>
    <submittedName>
        <fullName evidence="4">Uncharacterized protein</fullName>
    </submittedName>
</protein>
<evidence type="ECO:0000313" key="4">
    <source>
        <dbReference type="EnsemblPlants" id="QL06p052472:mrna"/>
    </source>
</evidence>
<keyword evidence="3" id="KW-0677">Repeat</keyword>
<dbReference type="Gramene" id="QL06p052472:mrna">
    <property type="protein sequence ID" value="QL06p052472:mrna"/>
    <property type="gene ID" value="QL06p052472"/>
</dbReference>
<dbReference type="InterPro" id="IPR040251">
    <property type="entry name" value="SEC31-like"/>
</dbReference>
<dbReference type="Gene3D" id="1.25.40.1030">
    <property type="match status" value="1"/>
</dbReference>
<dbReference type="GO" id="GO:0005198">
    <property type="term" value="F:structural molecule activity"/>
    <property type="evidence" value="ECO:0007669"/>
    <property type="project" value="TreeGrafter"/>
</dbReference>
<dbReference type="InParanoid" id="A0A7N2LZU5"/>
<dbReference type="GO" id="GO:0030127">
    <property type="term" value="C:COPII vesicle coat"/>
    <property type="evidence" value="ECO:0007669"/>
    <property type="project" value="TreeGrafter"/>
</dbReference>
<dbReference type="EMBL" id="LRBV02000006">
    <property type="status" value="NOT_ANNOTATED_CDS"/>
    <property type="molecule type" value="Genomic_DNA"/>
</dbReference>
<proteinExistence type="predicted"/>
<dbReference type="GO" id="GO:0007029">
    <property type="term" value="P:endoplasmic reticulum organization"/>
    <property type="evidence" value="ECO:0007669"/>
    <property type="project" value="TreeGrafter"/>
</dbReference>
<reference evidence="4 5" key="1">
    <citation type="journal article" date="2016" name="G3 (Bethesda)">
        <title>First Draft Assembly and Annotation of the Genome of a California Endemic Oak Quercus lobata Nee (Fagaceae).</title>
        <authorList>
            <person name="Sork V.L."/>
            <person name="Fitz-Gibbon S.T."/>
            <person name="Puiu D."/>
            <person name="Crepeau M."/>
            <person name="Gugger P.F."/>
            <person name="Sherman R."/>
            <person name="Stevens K."/>
            <person name="Langley C.H."/>
            <person name="Pellegrini M."/>
            <person name="Salzberg S.L."/>
        </authorList>
    </citation>
    <scope>NUCLEOTIDE SEQUENCE [LARGE SCALE GENOMIC DNA]</scope>
    <source>
        <strain evidence="4 5">cv. SW786</strain>
    </source>
</reference>
<dbReference type="PANTHER" id="PTHR13923:SF11">
    <property type="entry name" value="SECRETORY 31, ISOFORM D"/>
    <property type="match status" value="1"/>
</dbReference>
<dbReference type="Proteomes" id="UP000594261">
    <property type="component" value="Chromosome 6"/>
</dbReference>
<dbReference type="AlphaFoldDB" id="A0A7N2LZU5"/>